<keyword evidence="1" id="KW-1133">Transmembrane helix</keyword>
<keyword evidence="1" id="KW-0472">Membrane</keyword>
<dbReference type="AlphaFoldDB" id="A0A4V6A440"/>
<gene>
    <name evidence="2" type="ORF">D5086_0000248660</name>
</gene>
<comment type="caution">
    <text evidence="2">The sequence shown here is derived from an EMBL/GenBank/DDBJ whole genome shotgun (WGS) entry which is preliminary data.</text>
</comment>
<keyword evidence="1" id="KW-0812">Transmembrane</keyword>
<feature type="transmembrane region" description="Helical" evidence="1">
    <location>
        <begin position="26"/>
        <end position="49"/>
    </location>
</feature>
<protein>
    <submittedName>
        <fullName evidence="2">Uncharacterized protein</fullName>
    </submittedName>
</protein>
<feature type="transmembrane region" description="Helical" evidence="1">
    <location>
        <begin position="61"/>
        <end position="81"/>
    </location>
</feature>
<organism evidence="2">
    <name type="scientific">Populus alba</name>
    <name type="common">White poplar</name>
    <dbReference type="NCBI Taxonomy" id="43335"/>
    <lineage>
        <taxon>Eukaryota</taxon>
        <taxon>Viridiplantae</taxon>
        <taxon>Streptophyta</taxon>
        <taxon>Embryophyta</taxon>
        <taxon>Tracheophyta</taxon>
        <taxon>Spermatophyta</taxon>
        <taxon>Magnoliopsida</taxon>
        <taxon>eudicotyledons</taxon>
        <taxon>Gunneridae</taxon>
        <taxon>Pentapetalae</taxon>
        <taxon>rosids</taxon>
        <taxon>fabids</taxon>
        <taxon>Malpighiales</taxon>
        <taxon>Salicaceae</taxon>
        <taxon>Saliceae</taxon>
        <taxon>Populus</taxon>
    </lineage>
</organism>
<proteinExistence type="predicted"/>
<evidence type="ECO:0000313" key="2">
    <source>
        <dbReference type="EMBL" id="TKR85385.1"/>
    </source>
</evidence>
<sequence length="215" mass="23808">MFAGFTFIAGLLPLVGKPVLDSGYFCGLLLMLDVTCCYDGWGLLIGLFLRCFAIGDYSSSYFALFWEACSLLRALFGSVAVDAGLWEHVPLGLTILPCMGAIHAYVYGILSPLFSALAIWWFWSQSKSSTLRDCEQLREGELIDKERLDGLAGSGGALNENSVTDLMDLWAPLCLECCWRVLLDLSELANWFKREEVAGSIRSFLRPMCIEAEEG</sequence>
<evidence type="ECO:0000256" key="1">
    <source>
        <dbReference type="SAM" id="Phobius"/>
    </source>
</evidence>
<name>A0A4V6A440_POPAL</name>
<feature type="transmembrane region" description="Helical" evidence="1">
    <location>
        <begin position="101"/>
        <end position="123"/>
    </location>
</feature>
<dbReference type="EMBL" id="RCHU01000948">
    <property type="protein sequence ID" value="TKR85385.1"/>
    <property type="molecule type" value="Genomic_DNA"/>
</dbReference>
<accession>A0A4V6A440</accession>
<reference evidence="2" key="1">
    <citation type="submission" date="2018-10" db="EMBL/GenBank/DDBJ databases">
        <title>Population genomic analysis revealed the cold adaptation of white poplar.</title>
        <authorList>
            <person name="Liu Y.-J."/>
        </authorList>
    </citation>
    <scope>NUCLEOTIDE SEQUENCE [LARGE SCALE GENOMIC DNA]</scope>
    <source>
        <strain evidence="2">PAL-ZL1</strain>
    </source>
</reference>